<name>A0AAD4MHT6_9BILA</name>
<evidence type="ECO:0000313" key="2">
    <source>
        <dbReference type="EMBL" id="KAI1694398.1"/>
    </source>
</evidence>
<dbReference type="AlphaFoldDB" id="A0AAD4MHT6"/>
<feature type="chain" id="PRO_5042175175" evidence="1">
    <location>
        <begin position="20"/>
        <end position="143"/>
    </location>
</feature>
<protein>
    <submittedName>
        <fullName evidence="2">Uncharacterized protein</fullName>
    </submittedName>
</protein>
<keyword evidence="3" id="KW-1185">Reference proteome</keyword>
<dbReference type="EMBL" id="JAKKPZ010000513">
    <property type="protein sequence ID" value="KAI1694398.1"/>
    <property type="molecule type" value="Genomic_DNA"/>
</dbReference>
<reference evidence="2" key="1">
    <citation type="submission" date="2022-01" db="EMBL/GenBank/DDBJ databases">
        <title>Genome Sequence Resource for Two Populations of Ditylenchus destructor, the Migratory Endoparasitic Phytonematode.</title>
        <authorList>
            <person name="Zhang H."/>
            <person name="Lin R."/>
            <person name="Xie B."/>
        </authorList>
    </citation>
    <scope>NUCLEOTIDE SEQUENCE</scope>
    <source>
        <strain evidence="2">BazhouSP</strain>
    </source>
</reference>
<comment type="caution">
    <text evidence="2">The sequence shown here is derived from an EMBL/GenBank/DDBJ whole genome shotgun (WGS) entry which is preliminary data.</text>
</comment>
<evidence type="ECO:0000313" key="3">
    <source>
        <dbReference type="Proteomes" id="UP001201812"/>
    </source>
</evidence>
<keyword evidence="1" id="KW-0732">Signal</keyword>
<organism evidence="2 3">
    <name type="scientific">Ditylenchus destructor</name>
    <dbReference type="NCBI Taxonomy" id="166010"/>
    <lineage>
        <taxon>Eukaryota</taxon>
        <taxon>Metazoa</taxon>
        <taxon>Ecdysozoa</taxon>
        <taxon>Nematoda</taxon>
        <taxon>Chromadorea</taxon>
        <taxon>Rhabditida</taxon>
        <taxon>Tylenchina</taxon>
        <taxon>Tylenchomorpha</taxon>
        <taxon>Sphaerularioidea</taxon>
        <taxon>Anguinidae</taxon>
        <taxon>Anguininae</taxon>
        <taxon>Ditylenchus</taxon>
    </lineage>
</organism>
<gene>
    <name evidence="2" type="ORF">DdX_20132</name>
</gene>
<evidence type="ECO:0000256" key="1">
    <source>
        <dbReference type="SAM" id="SignalP"/>
    </source>
</evidence>
<feature type="signal peptide" evidence="1">
    <location>
        <begin position="1"/>
        <end position="19"/>
    </location>
</feature>
<accession>A0AAD4MHT6</accession>
<sequence>MHFSFTYLTFTFLLISTSALQKCANIEKITVHTKSGDIDGRLYKTPSSANLALIYAELGIQSAVLSSVKLREETRPASQSNCYRGNSIRGRRYVWPVRLSTEQRTPFCQEPKMPKIVKDPHGFGYERIAEYIEMEIQNGSANV</sequence>
<proteinExistence type="predicted"/>
<dbReference type="Proteomes" id="UP001201812">
    <property type="component" value="Unassembled WGS sequence"/>
</dbReference>